<evidence type="ECO:0000256" key="2">
    <source>
        <dbReference type="ARBA" id="ARBA00023134"/>
    </source>
</evidence>
<evidence type="ECO:0000259" key="3">
    <source>
        <dbReference type="PROSITE" id="PS51388"/>
    </source>
</evidence>
<dbReference type="Pfam" id="PF00350">
    <property type="entry name" value="Dynamin_N"/>
    <property type="match status" value="1"/>
</dbReference>
<evidence type="ECO:0000313" key="5">
    <source>
        <dbReference type="EMBL" id="KAK4234970.1"/>
    </source>
</evidence>
<sequence length="748" mass="85014">MAQDTQTPQQDLLVSASLLRKIDKLRERNIGKHVPLPQLVVVGDQSSGKSSLLESLTGIPFPRDVELCTRYATQITQRRDDVSRVEVSIIPGPNASEEHKKRVEGYRSSGLSPEDFRAKFPAILKEVNKEMGIRMNPPFEASSDSGYASDEFVSDGITSGGDLKPKKLAATYSRAQRGRVFSEDVLKIEICGPSVDYLTVIDVPGIFRDTIDGVTTMEDMAMVRRMVTWYIQDSRTVILAVLPSNTDVSTQEILKLARDYDKDGERTLGILTKPDLVPELSMRKEVCNVILGKKKQLRLGYYLVRSRGADMGDAEFMRREDEFKKEPWSSLPPERVGVKALKARLAELLGHMARREFPKLRKDIGEMLHTAEMERDKLGPSRKDENEQRQYLSGMAREFQELMRAGLEAQYGGNKAFENSIQLRLITQVVNLADAFNKEFHRKSVLRRFENGELEGEASSTNVDEERILEFAQDIDPDDYPELENIISHDFDVDEPEDGITDWISGLYSRSRGMDLVTYSSAVWASAWKEQSGKWPSMSKTFMSEVIVAIHRFIIAALEVVCVDPGVREELWSAMLDELLRRYETGMSAAEFLVASERDTKPYTLNSYFNECRQRYRGIRVVDEVKGTREKEKGLFPDPRVSLDNVRSAIETKSNIEDIVEQLHDDLEAYYDIARNRFVDNMLNQAVNYHLLFGPSTPLKVFSQEWVIGLKADQLEGIAGESPSIKEHRERVNRLIDDLTAAKEILRQ</sequence>
<keyword evidence="1" id="KW-0547">Nucleotide-binding</keyword>
<evidence type="ECO:0000313" key="6">
    <source>
        <dbReference type="Proteomes" id="UP001303760"/>
    </source>
</evidence>
<keyword evidence="6" id="KW-1185">Reference proteome</keyword>
<dbReference type="InterPro" id="IPR027417">
    <property type="entry name" value="P-loop_NTPase"/>
</dbReference>
<protein>
    <submittedName>
        <fullName evidence="5">Uncharacterized protein</fullName>
    </submittedName>
</protein>
<dbReference type="GO" id="GO:0005739">
    <property type="term" value="C:mitochondrion"/>
    <property type="evidence" value="ECO:0007669"/>
    <property type="project" value="TreeGrafter"/>
</dbReference>
<dbReference type="PANTHER" id="PTHR11566:SF215">
    <property type="entry name" value="DYNAMIN GTPASE"/>
    <property type="match status" value="1"/>
</dbReference>
<dbReference type="GO" id="GO:0005874">
    <property type="term" value="C:microtubule"/>
    <property type="evidence" value="ECO:0007669"/>
    <property type="project" value="TreeGrafter"/>
</dbReference>
<dbReference type="Proteomes" id="UP001303760">
    <property type="component" value="Unassembled WGS sequence"/>
</dbReference>
<dbReference type="GO" id="GO:0016559">
    <property type="term" value="P:peroxisome fission"/>
    <property type="evidence" value="ECO:0007669"/>
    <property type="project" value="TreeGrafter"/>
</dbReference>
<dbReference type="InterPro" id="IPR022812">
    <property type="entry name" value="Dynamin"/>
</dbReference>
<dbReference type="InterPro" id="IPR000375">
    <property type="entry name" value="Dynamin_stalk"/>
</dbReference>
<feature type="domain" description="GED" evidence="3">
    <location>
        <begin position="660"/>
        <end position="748"/>
    </location>
</feature>
<dbReference type="AlphaFoldDB" id="A0AAN7C498"/>
<dbReference type="GO" id="GO:0008017">
    <property type="term" value="F:microtubule binding"/>
    <property type="evidence" value="ECO:0007669"/>
    <property type="project" value="TreeGrafter"/>
</dbReference>
<dbReference type="GO" id="GO:0003924">
    <property type="term" value="F:GTPase activity"/>
    <property type="evidence" value="ECO:0007669"/>
    <property type="project" value="InterPro"/>
</dbReference>
<dbReference type="CDD" id="cd08771">
    <property type="entry name" value="DLP_1"/>
    <property type="match status" value="1"/>
</dbReference>
<dbReference type="GO" id="GO:0048312">
    <property type="term" value="P:intracellular distribution of mitochondria"/>
    <property type="evidence" value="ECO:0007669"/>
    <property type="project" value="TreeGrafter"/>
</dbReference>
<dbReference type="Pfam" id="PF01031">
    <property type="entry name" value="Dynamin_M"/>
    <property type="match status" value="1"/>
</dbReference>
<dbReference type="InterPro" id="IPR001401">
    <property type="entry name" value="Dynamin_GTPase"/>
</dbReference>
<organism evidence="5 6">
    <name type="scientific">Achaetomium macrosporum</name>
    <dbReference type="NCBI Taxonomy" id="79813"/>
    <lineage>
        <taxon>Eukaryota</taxon>
        <taxon>Fungi</taxon>
        <taxon>Dikarya</taxon>
        <taxon>Ascomycota</taxon>
        <taxon>Pezizomycotina</taxon>
        <taxon>Sordariomycetes</taxon>
        <taxon>Sordariomycetidae</taxon>
        <taxon>Sordariales</taxon>
        <taxon>Chaetomiaceae</taxon>
        <taxon>Achaetomium</taxon>
    </lineage>
</organism>
<proteinExistence type="predicted"/>
<evidence type="ECO:0000256" key="1">
    <source>
        <dbReference type="ARBA" id="ARBA00022741"/>
    </source>
</evidence>
<reference evidence="5" key="2">
    <citation type="submission" date="2023-05" db="EMBL/GenBank/DDBJ databases">
        <authorList>
            <consortium name="Lawrence Berkeley National Laboratory"/>
            <person name="Steindorff A."/>
            <person name="Hensen N."/>
            <person name="Bonometti L."/>
            <person name="Westerberg I."/>
            <person name="Brannstrom I.O."/>
            <person name="Guillou S."/>
            <person name="Cros-Aarteil S."/>
            <person name="Calhoun S."/>
            <person name="Haridas S."/>
            <person name="Kuo A."/>
            <person name="Mondo S."/>
            <person name="Pangilinan J."/>
            <person name="Riley R."/>
            <person name="Labutti K."/>
            <person name="Andreopoulos B."/>
            <person name="Lipzen A."/>
            <person name="Chen C."/>
            <person name="Yanf M."/>
            <person name="Daum C."/>
            <person name="Ng V."/>
            <person name="Clum A."/>
            <person name="Ohm R."/>
            <person name="Martin F."/>
            <person name="Silar P."/>
            <person name="Natvig D."/>
            <person name="Lalanne C."/>
            <person name="Gautier V."/>
            <person name="Ament-Velasquez S.L."/>
            <person name="Kruys A."/>
            <person name="Hutchinson M.I."/>
            <person name="Powell A.J."/>
            <person name="Barry K."/>
            <person name="Miller A.N."/>
            <person name="Grigoriev I.V."/>
            <person name="Debuchy R."/>
            <person name="Gladieux P."/>
            <person name="Thoren M.H."/>
            <person name="Johannesson H."/>
        </authorList>
    </citation>
    <scope>NUCLEOTIDE SEQUENCE</scope>
    <source>
        <strain evidence="5">CBS 532.94</strain>
    </source>
</reference>
<comment type="caution">
    <text evidence="5">The sequence shown here is derived from an EMBL/GenBank/DDBJ whole genome shotgun (WGS) entry which is preliminary data.</text>
</comment>
<dbReference type="GO" id="GO:0016020">
    <property type="term" value="C:membrane"/>
    <property type="evidence" value="ECO:0007669"/>
    <property type="project" value="TreeGrafter"/>
</dbReference>
<dbReference type="GO" id="GO:0006897">
    <property type="term" value="P:endocytosis"/>
    <property type="evidence" value="ECO:0007669"/>
    <property type="project" value="TreeGrafter"/>
</dbReference>
<dbReference type="InterPro" id="IPR045063">
    <property type="entry name" value="Dynamin_N"/>
</dbReference>
<dbReference type="SUPFAM" id="SSF52540">
    <property type="entry name" value="P-loop containing nucleoside triphosphate hydrolases"/>
    <property type="match status" value="1"/>
</dbReference>
<dbReference type="GO" id="GO:0005525">
    <property type="term" value="F:GTP binding"/>
    <property type="evidence" value="ECO:0007669"/>
    <property type="project" value="InterPro"/>
</dbReference>
<dbReference type="PANTHER" id="PTHR11566">
    <property type="entry name" value="DYNAMIN"/>
    <property type="match status" value="1"/>
</dbReference>
<evidence type="ECO:0000259" key="4">
    <source>
        <dbReference type="PROSITE" id="PS51718"/>
    </source>
</evidence>
<name>A0AAN7C498_9PEZI</name>
<dbReference type="GO" id="GO:0000266">
    <property type="term" value="P:mitochondrial fission"/>
    <property type="evidence" value="ECO:0007669"/>
    <property type="project" value="TreeGrafter"/>
</dbReference>
<dbReference type="SMART" id="SM00053">
    <property type="entry name" value="DYNc"/>
    <property type="match status" value="1"/>
</dbReference>
<dbReference type="InterPro" id="IPR030381">
    <property type="entry name" value="G_DYNAMIN_dom"/>
</dbReference>
<dbReference type="Gene3D" id="3.40.50.300">
    <property type="entry name" value="P-loop containing nucleotide triphosphate hydrolases"/>
    <property type="match status" value="1"/>
</dbReference>
<dbReference type="PROSITE" id="PS51718">
    <property type="entry name" value="G_DYNAMIN_2"/>
    <property type="match status" value="1"/>
</dbReference>
<dbReference type="PROSITE" id="PS51388">
    <property type="entry name" value="GED"/>
    <property type="match status" value="1"/>
</dbReference>
<feature type="domain" description="Dynamin-type G" evidence="4">
    <location>
        <begin position="33"/>
        <end position="358"/>
    </location>
</feature>
<reference evidence="5" key="1">
    <citation type="journal article" date="2023" name="Mol. Phylogenet. Evol.">
        <title>Genome-scale phylogeny and comparative genomics of the fungal order Sordariales.</title>
        <authorList>
            <person name="Hensen N."/>
            <person name="Bonometti L."/>
            <person name="Westerberg I."/>
            <person name="Brannstrom I.O."/>
            <person name="Guillou S."/>
            <person name="Cros-Aarteil S."/>
            <person name="Calhoun S."/>
            <person name="Haridas S."/>
            <person name="Kuo A."/>
            <person name="Mondo S."/>
            <person name="Pangilinan J."/>
            <person name="Riley R."/>
            <person name="LaButti K."/>
            <person name="Andreopoulos B."/>
            <person name="Lipzen A."/>
            <person name="Chen C."/>
            <person name="Yan M."/>
            <person name="Daum C."/>
            <person name="Ng V."/>
            <person name="Clum A."/>
            <person name="Steindorff A."/>
            <person name="Ohm R.A."/>
            <person name="Martin F."/>
            <person name="Silar P."/>
            <person name="Natvig D.O."/>
            <person name="Lalanne C."/>
            <person name="Gautier V."/>
            <person name="Ament-Velasquez S.L."/>
            <person name="Kruys A."/>
            <person name="Hutchinson M.I."/>
            <person name="Powell A.J."/>
            <person name="Barry K."/>
            <person name="Miller A.N."/>
            <person name="Grigoriev I.V."/>
            <person name="Debuchy R."/>
            <person name="Gladieux P."/>
            <person name="Hiltunen Thoren M."/>
            <person name="Johannesson H."/>
        </authorList>
    </citation>
    <scope>NUCLEOTIDE SEQUENCE</scope>
    <source>
        <strain evidence="5">CBS 532.94</strain>
    </source>
</reference>
<dbReference type="InterPro" id="IPR020850">
    <property type="entry name" value="GED_dom"/>
</dbReference>
<dbReference type="EMBL" id="MU860310">
    <property type="protein sequence ID" value="KAK4234970.1"/>
    <property type="molecule type" value="Genomic_DNA"/>
</dbReference>
<accession>A0AAN7C498</accession>
<gene>
    <name evidence="5" type="ORF">C8A03DRAFT_37209</name>
</gene>
<keyword evidence="2" id="KW-0342">GTP-binding</keyword>